<keyword evidence="3" id="KW-1185">Reference proteome</keyword>
<organism evidence="2 3">
    <name type="scientific">Lentzea atacamensis</name>
    <dbReference type="NCBI Taxonomy" id="531938"/>
    <lineage>
        <taxon>Bacteria</taxon>
        <taxon>Bacillati</taxon>
        <taxon>Actinomycetota</taxon>
        <taxon>Actinomycetes</taxon>
        <taxon>Pseudonocardiales</taxon>
        <taxon>Pseudonocardiaceae</taxon>
        <taxon>Lentzea</taxon>
    </lineage>
</organism>
<sequence>MGVDAAGIGSVMETFFEGTLNGTHKLTQLNNAKIDVDGIGVLNPLWGTYSRPRAVQGPTTTAEVIVRDDVVETIGEPGDKPVQGYALVGRDKGADVLRQLKPGDRVHVDYQSRTSNGSDPATAIGGRHLLVENGRNAHPTTRRTRAPRSGSPPTARRW</sequence>
<protein>
    <submittedName>
        <fullName evidence="2">Uncharacterized protein</fullName>
    </submittedName>
</protein>
<dbReference type="RefSeq" id="WP_233441962.1">
    <property type="nucleotide sequence ID" value="NZ_QLTT01000001.1"/>
</dbReference>
<dbReference type="EMBL" id="QLTT01000001">
    <property type="protein sequence ID" value="RAS71262.1"/>
    <property type="molecule type" value="Genomic_DNA"/>
</dbReference>
<reference evidence="2 3" key="1">
    <citation type="submission" date="2018-06" db="EMBL/GenBank/DDBJ databases">
        <title>Genomic Encyclopedia of Type Strains, Phase IV (KMG-IV): sequencing the most valuable type-strain genomes for metagenomic binning, comparative biology and taxonomic classification.</title>
        <authorList>
            <person name="Goeker M."/>
        </authorList>
    </citation>
    <scope>NUCLEOTIDE SEQUENCE [LARGE SCALE GENOMIC DNA]</scope>
    <source>
        <strain evidence="2 3">DSM 45479</strain>
    </source>
</reference>
<accession>A0ABX9ENF1</accession>
<comment type="caution">
    <text evidence="2">The sequence shown here is derived from an EMBL/GenBank/DDBJ whole genome shotgun (WGS) entry which is preliminary data.</text>
</comment>
<evidence type="ECO:0000256" key="1">
    <source>
        <dbReference type="SAM" id="MobiDB-lite"/>
    </source>
</evidence>
<evidence type="ECO:0000313" key="3">
    <source>
        <dbReference type="Proteomes" id="UP000248714"/>
    </source>
</evidence>
<feature type="region of interest" description="Disordered" evidence="1">
    <location>
        <begin position="130"/>
        <end position="158"/>
    </location>
</feature>
<proteinExistence type="predicted"/>
<feature type="compositionally biased region" description="Low complexity" evidence="1">
    <location>
        <begin position="147"/>
        <end position="158"/>
    </location>
</feature>
<name>A0ABX9ENF1_9PSEU</name>
<evidence type="ECO:0000313" key="2">
    <source>
        <dbReference type="EMBL" id="RAS71262.1"/>
    </source>
</evidence>
<dbReference type="Proteomes" id="UP000248714">
    <property type="component" value="Unassembled WGS sequence"/>
</dbReference>
<gene>
    <name evidence="2" type="ORF">C8D87_1011563</name>
</gene>